<evidence type="ECO:0000259" key="1">
    <source>
        <dbReference type="PROSITE" id="PS50280"/>
    </source>
</evidence>
<gene>
    <name evidence="2" type="ORF">QBC37DRAFT_397079</name>
</gene>
<name>A0AAN7BB22_9PEZI</name>
<organism evidence="2 3">
    <name type="scientific">Rhypophila decipiens</name>
    <dbReference type="NCBI Taxonomy" id="261697"/>
    <lineage>
        <taxon>Eukaryota</taxon>
        <taxon>Fungi</taxon>
        <taxon>Dikarya</taxon>
        <taxon>Ascomycota</taxon>
        <taxon>Pezizomycotina</taxon>
        <taxon>Sordariomycetes</taxon>
        <taxon>Sordariomycetidae</taxon>
        <taxon>Sordariales</taxon>
        <taxon>Naviculisporaceae</taxon>
        <taxon>Rhypophila</taxon>
    </lineage>
</organism>
<dbReference type="GO" id="GO:0016279">
    <property type="term" value="F:protein-lysine N-methyltransferase activity"/>
    <property type="evidence" value="ECO:0007669"/>
    <property type="project" value="TreeGrafter"/>
</dbReference>
<reference evidence="2" key="1">
    <citation type="journal article" date="2023" name="Mol. Phylogenet. Evol.">
        <title>Genome-scale phylogeny and comparative genomics of the fungal order Sordariales.</title>
        <authorList>
            <person name="Hensen N."/>
            <person name="Bonometti L."/>
            <person name="Westerberg I."/>
            <person name="Brannstrom I.O."/>
            <person name="Guillou S."/>
            <person name="Cros-Aarteil S."/>
            <person name="Calhoun S."/>
            <person name="Haridas S."/>
            <person name="Kuo A."/>
            <person name="Mondo S."/>
            <person name="Pangilinan J."/>
            <person name="Riley R."/>
            <person name="LaButti K."/>
            <person name="Andreopoulos B."/>
            <person name="Lipzen A."/>
            <person name="Chen C."/>
            <person name="Yan M."/>
            <person name="Daum C."/>
            <person name="Ng V."/>
            <person name="Clum A."/>
            <person name="Steindorff A."/>
            <person name="Ohm R.A."/>
            <person name="Martin F."/>
            <person name="Silar P."/>
            <person name="Natvig D.O."/>
            <person name="Lalanne C."/>
            <person name="Gautier V."/>
            <person name="Ament-Velasquez S.L."/>
            <person name="Kruys A."/>
            <person name="Hutchinson M.I."/>
            <person name="Powell A.J."/>
            <person name="Barry K."/>
            <person name="Miller A.N."/>
            <person name="Grigoriev I.V."/>
            <person name="Debuchy R."/>
            <person name="Gladieux P."/>
            <person name="Hiltunen Thoren M."/>
            <person name="Johannesson H."/>
        </authorList>
    </citation>
    <scope>NUCLEOTIDE SEQUENCE</scope>
    <source>
        <strain evidence="2">PSN293</strain>
    </source>
</reference>
<evidence type="ECO:0000313" key="3">
    <source>
        <dbReference type="Proteomes" id="UP001301769"/>
    </source>
</evidence>
<dbReference type="Proteomes" id="UP001301769">
    <property type="component" value="Unassembled WGS sequence"/>
</dbReference>
<evidence type="ECO:0000313" key="2">
    <source>
        <dbReference type="EMBL" id="KAK4217179.1"/>
    </source>
</evidence>
<dbReference type="PANTHER" id="PTHR13271:SF76">
    <property type="entry name" value="SET DOMAIN-CONTAINING PROTEIN 8"/>
    <property type="match status" value="1"/>
</dbReference>
<dbReference type="GO" id="GO:0005634">
    <property type="term" value="C:nucleus"/>
    <property type="evidence" value="ECO:0007669"/>
    <property type="project" value="TreeGrafter"/>
</dbReference>
<dbReference type="Gene3D" id="3.90.1410.10">
    <property type="entry name" value="set domain protein methyltransferase, domain 1"/>
    <property type="match status" value="1"/>
</dbReference>
<proteinExistence type="predicted"/>
<sequence>MNTPHLPIEQLQAWALLNSISFAGTNVQRIPQTSKGFGLISNKDRCGPATADDESSRTLLTVPHDLVLNPAAVKEYAKEDQRFRDLLVAVLPNKPRWTVLLFLLVQTALARRGDSSAFGVSNPWGQYIKFLPKQSDLLVPTLWNESERDLLKGTSLESALEAKIRTLRREFDKVREVSSGIPCWDELLWEHEMVEFRDWIFLDAVYRSRALGLPRSGESMVPCLDMVNHAEPANAYYDENGQDEVVLQQFTGVDICEGEEVTINYGADKSAAEMLYTYGFLDTSCLPPKETFDFPLDLAFFECPLTRAKLAVFGEQQPKIHLEYDRHAGEITPDLVHWECPFAYLMCLNEEDGLKFVTLQETDGKRELRVQFQGEDVTERAKDFKTLILDHDHRQIFKYRVVMAVEHSLSVELEKVNARKQSWSHGPAPGVRLECFNSARVLTEMQRQILEAVREKLEAEAMELGNDHAVRKLLEELQGADESE</sequence>
<keyword evidence="3" id="KW-1185">Reference proteome</keyword>
<protein>
    <submittedName>
        <fullName evidence="2">SET domain-containing protein 8</fullName>
    </submittedName>
</protein>
<dbReference type="AlphaFoldDB" id="A0AAN7BB22"/>
<dbReference type="InterPro" id="IPR050600">
    <property type="entry name" value="SETD3_SETD6_MTase"/>
</dbReference>
<comment type="caution">
    <text evidence="2">The sequence shown here is derived from an EMBL/GenBank/DDBJ whole genome shotgun (WGS) entry which is preliminary data.</text>
</comment>
<dbReference type="SUPFAM" id="SSF82199">
    <property type="entry name" value="SET domain"/>
    <property type="match status" value="1"/>
</dbReference>
<dbReference type="PANTHER" id="PTHR13271">
    <property type="entry name" value="UNCHARACTERIZED PUTATIVE METHYLTRANSFERASE"/>
    <property type="match status" value="1"/>
</dbReference>
<dbReference type="PROSITE" id="PS50280">
    <property type="entry name" value="SET"/>
    <property type="match status" value="1"/>
</dbReference>
<dbReference type="CDD" id="cd10527">
    <property type="entry name" value="SET_LSMT"/>
    <property type="match status" value="1"/>
</dbReference>
<dbReference type="InterPro" id="IPR001214">
    <property type="entry name" value="SET_dom"/>
</dbReference>
<dbReference type="InterPro" id="IPR046341">
    <property type="entry name" value="SET_dom_sf"/>
</dbReference>
<feature type="domain" description="SET" evidence="1">
    <location>
        <begin position="18"/>
        <end position="266"/>
    </location>
</feature>
<accession>A0AAN7BB22</accession>
<reference evidence="2" key="2">
    <citation type="submission" date="2023-05" db="EMBL/GenBank/DDBJ databases">
        <authorList>
            <consortium name="Lawrence Berkeley National Laboratory"/>
            <person name="Steindorff A."/>
            <person name="Hensen N."/>
            <person name="Bonometti L."/>
            <person name="Westerberg I."/>
            <person name="Brannstrom I.O."/>
            <person name="Guillou S."/>
            <person name="Cros-Aarteil S."/>
            <person name="Calhoun S."/>
            <person name="Haridas S."/>
            <person name="Kuo A."/>
            <person name="Mondo S."/>
            <person name="Pangilinan J."/>
            <person name="Riley R."/>
            <person name="Labutti K."/>
            <person name="Andreopoulos B."/>
            <person name="Lipzen A."/>
            <person name="Chen C."/>
            <person name="Yanf M."/>
            <person name="Daum C."/>
            <person name="Ng V."/>
            <person name="Clum A."/>
            <person name="Ohm R."/>
            <person name="Martin F."/>
            <person name="Silar P."/>
            <person name="Natvig D."/>
            <person name="Lalanne C."/>
            <person name="Gautier V."/>
            <person name="Ament-Velasquez S.L."/>
            <person name="Kruys A."/>
            <person name="Hutchinson M.I."/>
            <person name="Powell A.J."/>
            <person name="Barry K."/>
            <person name="Miller A.N."/>
            <person name="Grigoriev I.V."/>
            <person name="Debuchy R."/>
            <person name="Gladieux P."/>
            <person name="Thoren M.H."/>
            <person name="Johannesson H."/>
        </authorList>
    </citation>
    <scope>NUCLEOTIDE SEQUENCE</scope>
    <source>
        <strain evidence="2">PSN293</strain>
    </source>
</reference>
<dbReference type="EMBL" id="MU858062">
    <property type="protein sequence ID" value="KAK4217179.1"/>
    <property type="molecule type" value="Genomic_DNA"/>
</dbReference>